<evidence type="ECO:0000313" key="2">
    <source>
        <dbReference type="Proteomes" id="UP000295021"/>
    </source>
</evidence>
<sequence length="78" mass="8170">MEPSDVDYLPNSATSDIGISTAKKSIAAPIIIIHTTIRKMSAAILTSTGCIICAIPAYASPPRDKPLLSLVQIPYGEG</sequence>
<gene>
    <name evidence="1" type="ORF">EV131_12524</name>
</gene>
<dbReference type="Proteomes" id="UP000295021">
    <property type="component" value="Unassembled WGS sequence"/>
</dbReference>
<evidence type="ECO:0000313" key="1">
    <source>
        <dbReference type="EMBL" id="TCU13826.1"/>
    </source>
</evidence>
<organism evidence="1 2">
    <name type="scientific">Rhizobium laguerreae</name>
    <dbReference type="NCBI Taxonomy" id="1076926"/>
    <lineage>
        <taxon>Bacteria</taxon>
        <taxon>Pseudomonadati</taxon>
        <taxon>Pseudomonadota</taxon>
        <taxon>Alphaproteobacteria</taxon>
        <taxon>Hyphomicrobiales</taxon>
        <taxon>Rhizobiaceae</taxon>
        <taxon>Rhizobium/Agrobacterium group</taxon>
        <taxon>Rhizobium</taxon>
    </lineage>
</organism>
<comment type="caution">
    <text evidence="1">The sequence shown here is derived from an EMBL/GenBank/DDBJ whole genome shotgun (WGS) entry which is preliminary data.</text>
</comment>
<dbReference type="EMBL" id="SMBI01000025">
    <property type="protein sequence ID" value="TCU13826.1"/>
    <property type="molecule type" value="Genomic_DNA"/>
</dbReference>
<accession>A0AAX2QAN5</accession>
<reference evidence="1 2" key="1">
    <citation type="submission" date="2019-03" db="EMBL/GenBank/DDBJ databases">
        <title>Genomic Encyclopedia of Type Strains, Phase IV (KMG-V): Genome sequencing to study the core and pangenomes of soil and plant-associated prokaryotes.</title>
        <authorList>
            <person name="Whitman W."/>
        </authorList>
    </citation>
    <scope>NUCLEOTIDE SEQUENCE [LARGE SCALE GENOMIC DNA]</scope>
    <source>
        <strain evidence="1 2">FB403</strain>
    </source>
</reference>
<name>A0AAX2QAN5_9HYPH</name>
<protein>
    <submittedName>
        <fullName evidence="1">Uncharacterized protein</fullName>
    </submittedName>
</protein>
<proteinExistence type="predicted"/>
<dbReference type="AlphaFoldDB" id="A0AAX2QAN5"/>